<accession>A0A5J6MUH3</accession>
<evidence type="ECO:0008006" key="3">
    <source>
        <dbReference type="Google" id="ProtNLM"/>
    </source>
</evidence>
<proteinExistence type="predicted"/>
<dbReference type="AlphaFoldDB" id="A0A5J6MUH3"/>
<dbReference type="EMBL" id="CP042906">
    <property type="protein sequence ID" value="QEX18486.1"/>
    <property type="molecule type" value="Genomic_DNA"/>
</dbReference>
<dbReference type="KEGG" id="htq:FRZ44_37930"/>
<protein>
    <recommendedName>
        <fullName evidence="3">Phage tail protein</fullName>
    </recommendedName>
</protein>
<evidence type="ECO:0000313" key="1">
    <source>
        <dbReference type="EMBL" id="QEX18486.1"/>
    </source>
</evidence>
<reference evidence="1 2" key="1">
    <citation type="submission" date="2019-08" db="EMBL/GenBank/DDBJ databases">
        <title>Hyperibacter terrae gen. nov., sp. nov. and Hyperibacter viscosus sp. nov., two new members in the family Rhodospirillaceae isolated from the rhizosphere of Hypericum perforatum.</title>
        <authorList>
            <person name="Noviana Z."/>
        </authorList>
    </citation>
    <scope>NUCLEOTIDE SEQUENCE [LARGE SCALE GENOMIC DNA]</scope>
    <source>
        <strain evidence="1 2">R5913</strain>
    </source>
</reference>
<gene>
    <name evidence="1" type="ORF">FRZ44_37930</name>
</gene>
<dbReference type="RefSeq" id="WP_151178639.1">
    <property type="nucleotide sequence ID" value="NZ_CP042906.1"/>
</dbReference>
<organism evidence="1 2">
    <name type="scientific">Hypericibacter terrae</name>
    <dbReference type="NCBI Taxonomy" id="2602015"/>
    <lineage>
        <taxon>Bacteria</taxon>
        <taxon>Pseudomonadati</taxon>
        <taxon>Pseudomonadota</taxon>
        <taxon>Alphaproteobacteria</taxon>
        <taxon>Rhodospirillales</taxon>
        <taxon>Dongiaceae</taxon>
        <taxon>Hypericibacter</taxon>
    </lineage>
</organism>
<sequence>MADFEKTAYEDRIFGFDFGAKMLRSAKLVSIEAVVIARQSGVDVEPLTESERAVSNKRAQAKFSGGDAGASYTITVKVTDSDGQKLEGEAMLDVVEL</sequence>
<dbReference type="InterPro" id="IPR056928">
    <property type="entry name" value="Gp77-like"/>
</dbReference>
<keyword evidence="2" id="KW-1185">Reference proteome</keyword>
<name>A0A5J6MUH3_9PROT</name>
<evidence type="ECO:0000313" key="2">
    <source>
        <dbReference type="Proteomes" id="UP000326202"/>
    </source>
</evidence>
<dbReference type="Proteomes" id="UP000326202">
    <property type="component" value="Chromosome"/>
</dbReference>
<dbReference type="Pfam" id="PF23148">
    <property type="entry name" value="Gp77"/>
    <property type="match status" value="1"/>
</dbReference>